<dbReference type="SMART" id="SM00984">
    <property type="entry name" value="UDPG_MGDP_dh_C"/>
    <property type="match status" value="1"/>
</dbReference>
<dbReference type="SUPFAM" id="SSF52413">
    <property type="entry name" value="UDP-glucose/GDP-mannose dehydrogenase C-terminal domain"/>
    <property type="match status" value="1"/>
</dbReference>
<dbReference type="NCBIfam" id="TIGR03026">
    <property type="entry name" value="NDP-sugDHase"/>
    <property type="match status" value="1"/>
</dbReference>
<keyword evidence="3 9" id="KW-0560">Oxidoreductase</keyword>
<dbReference type="SUPFAM" id="SSF48179">
    <property type="entry name" value="6-phosphogluconate dehydrogenase C-terminal domain-like"/>
    <property type="match status" value="1"/>
</dbReference>
<dbReference type="GO" id="GO:0051287">
    <property type="term" value="F:NAD binding"/>
    <property type="evidence" value="ECO:0007669"/>
    <property type="project" value="InterPro"/>
</dbReference>
<evidence type="ECO:0000256" key="7">
    <source>
        <dbReference type="PIRNR" id="PIRNR000124"/>
    </source>
</evidence>
<dbReference type="RefSeq" id="WP_008084353.1">
    <property type="nucleotide sequence ID" value="NC_013926.1"/>
</dbReference>
<name>B5IDH5_ACIB4</name>
<dbReference type="InterPro" id="IPR036291">
    <property type="entry name" value="NAD(P)-bd_dom_sf"/>
</dbReference>
<dbReference type="Pfam" id="PF03721">
    <property type="entry name" value="UDPG_MGDP_dh_N"/>
    <property type="match status" value="1"/>
</dbReference>
<dbReference type="PIRSF" id="PIRSF500136">
    <property type="entry name" value="UDP_ManNAc_DH"/>
    <property type="match status" value="1"/>
</dbReference>
<dbReference type="HOGENOM" id="CLU_023810_3_2_2"/>
<dbReference type="SUPFAM" id="SSF51735">
    <property type="entry name" value="NAD(P)-binding Rossmann-fold domains"/>
    <property type="match status" value="1"/>
</dbReference>
<gene>
    <name evidence="9" type="ordered locus">Aboo_0240</name>
</gene>
<comment type="catalytic activity">
    <reaction evidence="6">
        <text>UDP-N-acetyl-alpha-D-mannosamine + 2 NAD(+) + H2O = UDP-N-acetyl-alpha-D-mannosaminouronate + 2 NADH + 3 H(+)</text>
        <dbReference type="Rhea" id="RHEA:25780"/>
        <dbReference type="ChEBI" id="CHEBI:15377"/>
        <dbReference type="ChEBI" id="CHEBI:15378"/>
        <dbReference type="ChEBI" id="CHEBI:57540"/>
        <dbReference type="ChEBI" id="CHEBI:57945"/>
        <dbReference type="ChEBI" id="CHEBI:68623"/>
        <dbReference type="ChEBI" id="CHEBI:70731"/>
        <dbReference type="EC" id="1.1.1.336"/>
    </reaction>
</comment>
<dbReference type="InterPro" id="IPR001732">
    <property type="entry name" value="UDP-Glc/GDP-Man_DH_N"/>
</dbReference>
<dbReference type="PANTHER" id="PTHR43491">
    <property type="entry name" value="UDP-N-ACETYL-D-MANNOSAMINE DEHYDROGENASE"/>
    <property type="match status" value="1"/>
</dbReference>
<proteinExistence type="inferred from homology"/>
<keyword evidence="4" id="KW-0520">NAD</keyword>
<dbReference type="InterPro" id="IPR017476">
    <property type="entry name" value="UDP-Glc/GDP-Man"/>
</dbReference>
<dbReference type="InterPro" id="IPR014026">
    <property type="entry name" value="UDP-Glc/GDP-Man_DH_dimer"/>
</dbReference>
<sequence>MFEKDWTKMFYKKLQDNNLKIAIVGLGYVGLPLALAFAKKYEVYGFDVDKNKIGMLNKAQSYIVDVSSEDLIKFLHKSFYPSADDNILDKADAIFITVPTPVHVDGSPNMDYVISASQTVAKHLKSGKLVVLESTVYPGATREVVIPILETSGLKAGTNFGVVFSPERVTPGNKEYSVEKMPKVVGGMDNESTELAYILYSSVLEAPVIKVSNCKTAEAVKVLENTFRFINISLVNELAMVFENMGIDIWEVIKGASSKPIGFMPHYPGPGIGGHCIPVDPLFLLYKIRRYDLDSNFIEMARKINTIMPLHMVNLVEYGLRKFGKELRDSNVLVAGVAYKPEVNDSRESPAFDIIEELEYSGAKVQFYDPYIDRIYIKGKEFQGLKSIGIKELMHYDAIVLATNHKALVTQLKELLPKLEKSVVVVDGRNSLDTREIRKKHTYLCIGKPRGEI</sequence>
<dbReference type="InterPro" id="IPR028359">
    <property type="entry name" value="UDP_ManNAc/GlcNAc_DH"/>
</dbReference>
<dbReference type="InterPro" id="IPR036220">
    <property type="entry name" value="UDP-Glc/GDP-Man_DH_C_sf"/>
</dbReference>
<dbReference type="EMBL" id="CP001941">
    <property type="protein sequence ID" value="ADD08052.1"/>
    <property type="molecule type" value="Genomic_DNA"/>
</dbReference>
<dbReference type="AlphaFoldDB" id="B5IDH5"/>
<evidence type="ECO:0000256" key="5">
    <source>
        <dbReference type="ARBA" id="ARBA00030172"/>
    </source>
</evidence>
<dbReference type="GO" id="GO:0016628">
    <property type="term" value="F:oxidoreductase activity, acting on the CH-CH group of donors, NAD or NADP as acceptor"/>
    <property type="evidence" value="ECO:0007669"/>
    <property type="project" value="InterPro"/>
</dbReference>
<dbReference type="Pfam" id="PF00984">
    <property type="entry name" value="UDPG_MGDP_dh"/>
    <property type="match status" value="1"/>
</dbReference>
<dbReference type="Pfam" id="PF03720">
    <property type="entry name" value="UDPG_MGDP_dh_C"/>
    <property type="match status" value="1"/>
</dbReference>
<protein>
    <recommendedName>
        <fullName evidence="2">UDP-N-acetyl-D-mannosamine dehydrogenase</fullName>
        <ecNumber evidence="1">1.1.1.336</ecNumber>
    </recommendedName>
    <alternativeName>
        <fullName evidence="5">UDP-ManNAc 6-dehydrogenase</fullName>
    </alternativeName>
</protein>
<dbReference type="InterPro" id="IPR008927">
    <property type="entry name" value="6-PGluconate_DH-like_C_sf"/>
</dbReference>
<reference evidence="9" key="1">
    <citation type="submission" date="2010-02" db="EMBL/GenBank/DDBJ databases">
        <title>Complete sequence of Aciduliprofundum boonei T469.</title>
        <authorList>
            <consortium name="US DOE Joint Genome Institute"/>
            <person name="Lucas S."/>
            <person name="Copeland A."/>
            <person name="Lapidus A."/>
            <person name="Cheng J.-F."/>
            <person name="Bruce D."/>
            <person name="Goodwin L."/>
            <person name="Pitluck S."/>
            <person name="Saunders E."/>
            <person name="Detter J.C."/>
            <person name="Han C."/>
            <person name="Tapia R."/>
            <person name="Land M."/>
            <person name="Hauser L."/>
            <person name="Kyrpides N."/>
            <person name="Mikhailova N."/>
            <person name="Flores G."/>
            <person name="Reysenbach A.-L."/>
            <person name="Woyke T."/>
        </authorList>
    </citation>
    <scope>NUCLEOTIDE SEQUENCE</scope>
    <source>
        <strain evidence="9">T469</strain>
    </source>
</reference>
<dbReference type="GO" id="GO:0000271">
    <property type="term" value="P:polysaccharide biosynthetic process"/>
    <property type="evidence" value="ECO:0007669"/>
    <property type="project" value="InterPro"/>
</dbReference>
<dbReference type="PIRSF" id="PIRSF000124">
    <property type="entry name" value="UDPglc_GDPman_dh"/>
    <property type="match status" value="1"/>
</dbReference>
<evidence type="ECO:0000256" key="2">
    <source>
        <dbReference type="ARBA" id="ARBA00016796"/>
    </source>
</evidence>
<dbReference type="OrthoDB" id="372050at2157"/>
<keyword evidence="10" id="KW-1185">Reference proteome</keyword>
<dbReference type="GeneID" id="8827182"/>
<dbReference type="PANTHER" id="PTHR43491:SF1">
    <property type="entry name" value="UDP-N-ACETYL-D-MANNOSAMINE DEHYDROGENASE"/>
    <property type="match status" value="1"/>
</dbReference>
<dbReference type="GO" id="GO:0089714">
    <property type="term" value="F:UDP-N-acetyl-D-mannosamine dehydrogenase activity"/>
    <property type="evidence" value="ECO:0007669"/>
    <property type="project" value="UniProtKB-EC"/>
</dbReference>
<dbReference type="InterPro" id="IPR014027">
    <property type="entry name" value="UDP-Glc/GDP-Man_DH_C"/>
</dbReference>
<evidence type="ECO:0000256" key="1">
    <source>
        <dbReference type="ARBA" id="ARBA00012935"/>
    </source>
</evidence>
<feature type="domain" description="UDP-glucose/GDP-mannose dehydrogenase C-terminal" evidence="8">
    <location>
        <begin position="333"/>
        <end position="434"/>
    </location>
</feature>
<dbReference type="Proteomes" id="UP000001400">
    <property type="component" value="Chromosome"/>
</dbReference>
<dbReference type="EC" id="1.1.1.336" evidence="1"/>
<dbReference type="KEGG" id="abi:Aboo_0240"/>
<dbReference type="eggNOG" id="arCOG00252">
    <property type="taxonomic scope" value="Archaea"/>
</dbReference>
<comment type="similarity">
    <text evidence="7">Belongs to the UDP-glucose/GDP-mannose dehydrogenase family.</text>
</comment>
<evidence type="ECO:0000256" key="3">
    <source>
        <dbReference type="ARBA" id="ARBA00023002"/>
    </source>
</evidence>
<evidence type="ECO:0000313" key="10">
    <source>
        <dbReference type="Proteomes" id="UP000001400"/>
    </source>
</evidence>
<accession>B5IDH5</accession>
<evidence type="ECO:0000256" key="6">
    <source>
        <dbReference type="ARBA" id="ARBA00049130"/>
    </source>
</evidence>
<evidence type="ECO:0000256" key="4">
    <source>
        <dbReference type="ARBA" id="ARBA00023027"/>
    </source>
</evidence>
<organism evidence="9 10">
    <name type="scientific">Aciduliprofundum boonei (strain DSM 19572 / T469)</name>
    <dbReference type="NCBI Taxonomy" id="439481"/>
    <lineage>
        <taxon>Archaea</taxon>
        <taxon>Methanobacteriati</taxon>
        <taxon>Thermoplasmatota</taxon>
        <taxon>DHVE2 group</taxon>
        <taxon>Candidatus Aciduliprofundum</taxon>
    </lineage>
</organism>
<dbReference type="STRING" id="439481.Aboo_0240"/>
<dbReference type="Gene3D" id="3.40.50.720">
    <property type="entry name" value="NAD(P)-binding Rossmann-like Domain"/>
    <property type="match status" value="2"/>
</dbReference>
<evidence type="ECO:0000259" key="8">
    <source>
        <dbReference type="SMART" id="SM00984"/>
    </source>
</evidence>
<evidence type="ECO:0000313" key="9">
    <source>
        <dbReference type="EMBL" id="ADD08052.1"/>
    </source>
</evidence>